<dbReference type="PANTHER" id="PTHR43434:SF1">
    <property type="entry name" value="PHOSPHOGLYCOLATE PHOSPHATASE"/>
    <property type="match status" value="1"/>
</dbReference>
<dbReference type="GO" id="GO:0008967">
    <property type="term" value="F:phosphoglycolate phosphatase activity"/>
    <property type="evidence" value="ECO:0007669"/>
    <property type="project" value="UniProtKB-UniRule"/>
</dbReference>
<dbReference type="InterPro" id="IPR036412">
    <property type="entry name" value="HAD-like_sf"/>
</dbReference>
<sequence>MPHDVNTTPLGDRPYDLILFDLDGTLIETAPEIADAVNDTLLQFGYAPASQQQITDWIGHGTRELLIQALAQATHTTADAVRGSAQFATIEAAFGEHYLRRCGSRSQLYPQVRATLTALRAAGVRLALVTNKEARYTQAVLAAHQLDQAFDRVVCGDTLAVKKPDPAGIESCLQQFGVAPERALFVGDSSIDVATARNAGIAVWVLPYGYNMGQPIAASAPDRVIVDVSALLPTAF</sequence>
<dbReference type="GO" id="GO:0046295">
    <property type="term" value="P:glycolate biosynthetic process"/>
    <property type="evidence" value="ECO:0007669"/>
    <property type="project" value="UniProtKB-UniRule"/>
</dbReference>
<dbReference type="Proteomes" id="UP000066014">
    <property type="component" value="Chromosome"/>
</dbReference>
<evidence type="ECO:0000256" key="6">
    <source>
        <dbReference type="ARBA" id="ARBA00013078"/>
    </source>
</evidence>
<keyword evidence="9 13" id="KW-0378">Hydrolase</keyword>
<feature type="binding site" evidence="13">
    <location>
        <position position="188"/>
    </location>
    <ligand>
        <name>Mg(2+)</name>
        <dbReference type="ChEBI" id="CHEBI:18420"/>
    </ligand>
</feature>
<feature type="binding site" evidence="13">
    <location>
        <position position="23"/>
    </location>
    <ligand>
        <name>Mg(2+)</name>
        <dbReference type="ChEBI" id="CHEBI:18420"/>
    </ligand>
</feature>
<dbReference type="SFLD" id="SFLDS00003">
    <property type="entry name" value="Haloacid_Dehalogenase"/>
    <property type="match status" value="1"/>
</dbReference>
<accession>A0A060P0A1</accession>
<dbReference type="NCBIfam" id="TIGR01509">
    <property type="entry name" value="HAD-SF-IA-v3"/>
    <property type="match status" value="1"/>
</dbReference>
<keyword evidence="11 13" id="KW-0119">Carbohydrate metabolism</keyword>
<dbReference type="Gene3D" id="1.10.150.240">
    <property type="entry name" value="Putative phosphatase, domain 2"/>
    <property type="match status" value="1"/>
</dbReference>
<protein>
    <recommendedName>
        <fullName evidence="6 13">Phosphoglycolate phosphatase</fullName>
        <shortName evidence="13">PGP</shortName>
        <shortName evidence="13">PGPase</shortName>
        <ecNumber evidence="6 13">3.1.3.18</ecNumber>
    </recommendedName>
</protein>
<gene>
    <name evidence="14" type="ORF">SMCB_2341</name>
</gene>
<dbReference type="SUPFAM" id="SSF56784">
    <property type="entry name" value="HAD-like"/>
    <property type="match status" value="1"/>
</dbReference>
<evidence type="ECO:0000256" key="9">
    <source>
        <dbReference type="ARBA" id="ARBA00022801"/>
    </source>
</evidence>
<dbReference type="Gene3D" id="3.40.50.1000">
    <property type="entry name" value="HAD superfamily/HAD-like"/>
    <property type="match status" value="1"/>
</dbReference>
<dbReference type="FunFam" id="3.40.50.1000:FF:000022">
    <property type="entry name" value="Phosphoglycolate phosphatase"/>
    <property type="match status" value="1"/>
</dbReference>
<evidence type="ECO:0000313" key="14">
    <source>
        <dbReference type="EMBL" id="BAO84569.1"/>
    </source>
</evidence>
<evidence type="ECO:0000256" key="11">
    <source>
        <dbReference type="ARBA" id="ARBA00023277"/>
    </source>
</evidence>
<dbReference type="SFLD" id="SFLDG01135">
    <property type="entry name" value="C1.5.6:_HAD__Beta-PGM__Phospha"/>
    <property type="match status" value="1"/>
</dbReference>
<dbReference type="STRING" id="1458426.SMCB_2341"/>
<dbReference type="NCBIfam" id="TIGR01549">
    <property type="entry name" value="HAD-SF-IA-v1"/>
    <property type="match status" value="1"/>
</dbReference>
<evidence type="ECO:0000256" key="5">
    <source>
        <dbReference type="ARBA" id="ARBA00011233"/>
    </source>
</evidence>
<dbReference type="GO" id="GO:0019253">
    <property type="term" value="P:reductive pentose-phosphate cycle"/>
    <property type="evidence" value="ECO:0007669"/>
    <property type="project" value="UniProtKB-KW"/>
</dbReference>
<keyword evidence="10 13" id="KW-0460">Magnesium</keyword>
<dbReference type="GO" id="GO:0005829">
    <property type="term" value="C:cytosol"/>
    <property type="evidence" value="ECO:0007669"/>
    <property type="project" value="TreeGrafter"/>
</dbReference>
<evidence type="ECO:0000256" key="10">
    <source>
        <dbReference type="ARBA" id="ARBA00022842"/>
    </source>
</evidence>
<evidence type="ECO:0000256" key="1">
    <source>
        <dbReference type="ARBA" id="ARBA00000830"/>
    </source>
</evidence>
<evidence type="ECO:0000256" key="4">
    <source>
        <dbReference type="ARBA" id="ARBA00006171"/>
    </source>
</evidence>
<comment type="subunit">
    <text evidence="5">Homotrimer.</text>
</comment>
<dbReference type="InterPro" id="IPR041492">
    <property type="entry name" value="HAD_2"/>
</dbReference>
<dbReference type="HOGENOM" id="CLU_045011_19_1_4"/>
<dbReference type="EMBL" id="AP014569">
    <property type="protein sequence ID" value="BAO84569.1"/>
    <property type="molecule type" value="Genomic_DNA"/>
</dbReference>
<dbReference type="UniPathway" id="UPA00865">
    <property type="reaction ID" value="UER00834"/>
</dbReference>
<keyword evidence="15" id="KW-1185">Reference proteome</keyword>
<evidence type="ECO:0000313" key="15">
    <source>
        <dbReference type="Proteomes" id="UP000066014"/>
    </source>
</evidence>
<reference evidence="14 15" key="1">
    <citation type="journal article" date="2014" name="Nat. Commun.">
        <title>Physiological and genomic features of highly alkaliphilic hydrogen-utilizing Betaproteobacteria from a continental serpentinizing site.</title>
        <authorList>
            <person name="Suzuki S."/>
            <person name="Kuenen J.G."/>
            <person name="Schipper K."/>
            <person name="van der Velde S."/>
            <person name="Ishii S."/>
            <person name="Wu A."/>
            <person name="Sorokin D.Y."/>
            <person name="Tenney A."/>
            <person name="Meng X.Y."/>
            <person name="Morrill P.L."/>
            <person name="Kamagata Y."/>
            <person name="Muyzer G."/>
            <person name="Nealson K.H."/>
        </authorList>
    </citation>
    <scope>NUCLEOTIDE SEQUENCE [LARGE SCALE GENOMIC DNA]</scope>
    <source>
        <strain evidence="14 15">B1</strain>
    </source>
</reference>
<dbReference type="AlphaFoldDB" id="A0A060P0A1"/>
<keyword evidence="7" id="KW-0113">Calvin cycle</keyword>
<comment type="similarity">
    <text evidence="4 13">Belongs to the HAD-like hydrolase superfamily. CbbY/CbbZ/Gph/YieH family.</text>
</comment>
<dbReference type="Pfam" id="PF13419">
    <property type="entry name" value="HAD_2"/>
    <property type="match status" value="1"/>
</dbReference>
<dbReference type="InterPro" id="IPR023214">
    <property type="entry name" value="HAD_sf"/>
</dbReference>
<dbReference type="InterPro" id="IPR037512">
    <property type="entry name" value="PGPase_prok"/>
</dbReference>
<dbReference type="InterPro" id="IPR023198">
    <property type="entry name" value="PGP-like_dom2"/>
</dbReference>
<evidence type="ECO:0000256" key="13">
    <source>
        <dbReference type="HAMAP-Rule" id="MF_00495"/>
    </source>
</evidence>
<dbReference type="PANTHER" id="PTHR43434">
    <property type="entry name" value="PHOSPHOGLYCOLATE PHOSPHATASE"/>
    <property type="match status" value="1"/>
</dbReference>
<evidence type="ECO:0000256" key="7">
    <source>
        <dbReference type="ARBA" id="ARBA00022567"/>
    </source>
</evidence>
<dbReference type="GO" id="GO:0046872">
    <property type="term" value="F:metal ion binding"/>
    <property type="evidence" value="ECO:0007669"/>
    <property type="project" value="UniProtKB-KW"/>
</dbReference>
<feature type="active site" description="Nucleophile" evidence="13">
    <location>
        <position position="21"/>
    </location>
</feature>
<comment type="cofactor">
    <cofactor evidence="2 13">
        <name>Mg(2+)</name>
        <dbReference type="ChEBI" id="CHEBI:18420"/>
    </cofactor>
</comment>
<keyword evidence="8 13" id="KW-0479">Metal-binding</keyword>
<proteinExistence type="inferred from homology"/>
<comment type="pathway">
    <text evidence="3 13">Organic acid metabolism; glycolate biosynthesis; glycolate from 2-phosphoglycolate: step 1/1.</text>
</comment>
<dbReference type="InterPro" id="IPR050155">
    <property type="entry name" value="HAD-like_hydrolase_sf"/>
</dbReference>
<evidence type="ECO:0000256" key="12">
    <source>
        <dbReference type="ARBA" id="ARBA00059247"/>
    </source>
</evidence>
<name>A0A060P0A1_9BURK</name>
<comment type="function">
    <text evidence="12 13">Specifically catalyzes the dephosphorylation of 2-phosphoglycolate. Is involved in the dissimilation of the intracellular 2-phosphoglycolate formed during the DNA repair of 3'-phosphoglycolate ends, a major class of DNA lesions induced by oxidative stress.</text>
</comment>
<dbReference type="GO" id="GO:0006281">
    <property type="term" value="P:DNA repair"/>
    <property type="evidence" value="ECO:0007669"/>
    <property type="project" value="TreeGrafter"/>
</dbReference>
<dbReference type="HAMAP" id="MF_00495">
    <property type="entry name" value="GPH_hydrolase_bact"/>
    <property type="match status" value="1"/>
</dbReference>
<dbReference type="SFLD" id="SFLDG01129">
    <property type="entry name" value="C1.5:_HAD__Beta-PGM__Phosphata"/>
    <property type="match status" value="1"/>
</dbReference>
<dbReference type="EC" id="3.1.3.18" evidence="6 13"/>
<feature type="binding site" evidence="13">
    <location>
        <position position="21"/>
    </location>
    <ligand>
        <name>Mg(2+)</name>
        <dbReference type="ChEBI" id="CHEBI:18420"/>
    </ligand>
</feature>
<evidence type="ECO:0000256" key="3">
    <source>
        <dbReference type="ARBA" id="ARBA00004818"/>
    </source>
</evidence>
<organism evidence="14 15">
    <name type="scientific">Serpentinimonas maccroryi</name>
    <dbReference type="NCBI Taxonomy" id="1458426"/>
    <lineage>
        <taxon>Bacteria</taxon>
        <taxon>Pseudomonadati</taxon>
        <taxon>Pseudomonadota</taxon>
        <taxon>Betaproteobacteria</taxon>
        <taxon>Burkholderiales</taxon>
        <taxon>Comamonadaceae</taxon>
        <taxon>Serpentinimonas</taxon>
    </lineage>
</organism>
<evidence type="ECO:0000256" key="8">
    <source>
        <dbReference type="ARBA" id="ARBA00022723"/>
    </source>
</evidence>
<dbReference type="NCBIfam" id="TIGR01449">
    <property type="entry name" value="PGP_bact"/>
    <property type="match status" value="1"/>
</dbReference>
<evidence type="ECO:0000256" key="2">
    <source>
        <dbReference type="ARBA" id="ARBA00001946"/>
    </source>
</evidence>
<dbReference type="KEGG" id="cbab:SMCB_2341"/>
<dbReference type="InterPro" id="IPR006439">
    <property type="entry name" value="HAD-SF_hydro_IA"/>
</dbReference>
<comment type="catalytic activity">
    <reaction evidence="1 13">
        <text>2-phosphoglycolate + H2O = glycolate + phosphate</text>
        <dbReference type="Rhea" id="RHEA:14369"/>
        <dbReference type="ChEBI" id="CHEBI:15377"/>
        <dbReference type="ChEBI" id="CHEBI:29805"/>
        <dbReference type="ChEBI" id="CHEBI:43474"/>
        <dbReference type="ChEBI" id="CHEBI:58033"/>
        <dbReference type="EC" id="3.1.3.18"/>
    </reaction>
</comment>